<accession>A0AAD9JV93</accession>
<keyword evidence="3" id="KW-0677">Repeat</keyword>
<reference evidence="7" key="1">
    <citation type="journal article" date="2023" name="Mol. Biol. Evol.">
        <title>Third-Generation Sequencing Reveals the Adaptive Role of the Epigenome in Three Deep-Sea Polychaetes.</title>
        <authorList>
            <person name="Perez M."/>
            <person name="Aroh O."/>
            <person name="Sun Y."/>
            <person name="Lan Y."/>
            <person name="Juniper S.K."/>
            <person name="Young C.R."/>
            <person name="Angers B."/>
            <person name="Qian P.Y."/>
        </authorList>
    </citation>
    <scope>NUCLEOTIDE SEQUENCE</scope>
    <source>
        <strain evidence="7">P08H-3</strain>
    </source>
</reference>
<dbReference type="GO" id="GO:0005261">
    <property type="term" value="F:monoatomic cation channel activity"/>
    <property type="evidence" value="ECO:0007669"/>
    <property type="project" value="TreeGrafter"/>
</dbReference>
<dbReference type="CDD" id="cd00146">
    <property type="entry name" value="PKD"/>
    <property type="match status" value="1"/>
</dbReference>
<evidence type="ECO:0000256" key="5">
    <source>
        <dbReference type="ARBA" id="ARBA00023136"/>
    </source>
</evidence>
<dbReference type="InterPro" id="IPR000601">
    <property type="entry name" value="PKD_dom"/>
</dbReference>
<proteinExistence type="predicted"/>
<dbReference type="PROSITE" id="PS50093">
    <property type="entry name" value="PKD"/>
    <property type="match status" value="1"/>
</dbReference>
<comment type="caution">
    <text evidence="7">The sequence shown here is derived from an EMBL/GenBank/DDBJ whole genome shotgun (WGS) entry which is preliminary data.</text>
</comment>
<evidence type="ECO:0000259" key="6">
    <source>
        <dbReference type="PROSITE" id="PS50093"/>
    </source>
</evidence>
<dbReference type="GO" id="GO:0006816">
    <property type="term" value="P:calcium ion transport"/>
    <property type="evidence" value="ECO:0007669"/>
    <property type="project" value="TreeGrafter"/>
</dbReference>
<dbReference type="SUPFAM" id="SSF49299">
    <property type="entry name" value="PKD domain"/>
    <property type="match status" value="1"/>
</dbReference>
<keyword evidence="5" id="KW-0472">Membrane</keyword>
<sequence length="421" mass="46885">MQTVDFQVSMEVASRADLTLTINYRDGDVRTFDLRSENDTLSENSDHLQPDDTQVGIKLEAGYGQGCVLVLSLRHTYTDEGIYTPEISVRNNHTNQSLVLPVSLTVQLKLTEVYVVIGKKVVSAGEPISLPAVVKPNIAGDLIITWNITDLYRNKSKPDIVVTARKQLTYTFRVPSTYELTVGARNLISDVWTQFQLQAEVPVAGLELSYDRNRRYVKVGERVTFHARVRQGSNVDFEWDFHDRHDGQNQPIYGELTSTAVHFFTKPGHFIVTVRAFTPLNHVFMTLSQSIVVQASIGGVLLDVPPAVSRSNPARITATVLSGTDVNFDFDYGVGRRPASQLKHNGTVTEVYGFDTVGEHNVTVYAYNEISAANWSSCIQVQDVLSDVTVVAKFVPILKEQVVFLVMAHGKTFFVFLAAIR</sequence>
<evidence type="ECO:0000313" key="8">
    <source>
        <dbReference type="Proteomes" id="UP001208570"/>
    </source>
</evidence>
<dbReference type="Proteomes" id="UP001208570">
    <property type="component" value="Unassembled WGS sequence"/>
</dbReference>
<dbReference type="PANTHER" id="PTHR46730">
    <property type="entry name" value="POLYCYSTIN-1"/>
    <property type="match status" value="1"/>
</dbReference>
<feature type="domain" description="PKD" evidence="6">
    <location>
        <begin position="232"/>
        <end position="300"/>
    </location>
</feature>
<keyword evidence="2" id="KW-0812">Transmembrane</keyword>
<protein>
    <recommendedName>
        <fullName evidence="6">PKD domain-containing protein</fullName>
    </recommendedName>
</protein>
<evidence type="ECO:0000256" key="2">
    <source>
        <dbReference type="ARBA" id="ARBA00022692"/>
    </source>
</evidence>
<dbReference type="SMART" id="SM00089">
    <property type="entry name" value="PKD"/>
    <property type="match status" value="3"/>
</dbReference>
<keyword evidence="4" id="KW-1133">Transmembrane helix</keyword>
<dbReference type="InterPro" id="IPR035986">
    <property type="entry name" value="PKD_dom_sf"/>
</dbReference>
<dbReference type="Pfam" id="PF00801">
    <property type="entry name" value="PKD"/>
    <property type="match status" value="1"/>
</dbReference>
<evidence type="ECO:0000256" key="4">
    <source>
        <dbReference type="ARBA" id="ARBA00022989"/>
    </source>
</evidence>
<dbReference type="InterPro" id="IPR013783">
    <property type="entry name" value="Ig-like_fold"/>
</dbReference>
<evidence type="ECO:0000313" key="7">
    <source>
        <dbReference type="EMBL" id="KAK2159441.1"/>
    </source>
</evidence>
<organism evidence="7 8">
    <name type="scientific">Paralvinella palmiformis</name>
    <dbReference type="NCBI Taxonomy" id="53620"/>
    <lineage>
        <taxon>Eukaryota</taxon>
        <taxon>Metazoa</taxon>
        <taxon>Spiralia</taxon>
        <taxon>Lophotrochozoa</taxon>
        <taxon>Annelida</taxon>
        <taxon>Polychaeta</taxon>
        <taxon>Sedentaria</taxon>
        <taxon>Canalipalpata</taxon>
        <taxon>Terebellida</taxon>
        <taxon>Terebelliformia</taxon>
        <taxon>Alvinellidae</taxon>
        <taxon>Paralvinella</taxon>
    </lineage>
</organism>
<gene>
    <name evidence="7" type="ORF">LSH36_153g03036</name>
</gene>
<dbReference type="PANTHER" id="PTHR46730:SF4">
    <property type="entry name" value="POLYCYSTIC KIDNEY DISEASE PROTEIN 1-LIKE 1"/>
    <property type="match status" value="1"/>
</dbReference>
<evidence type="ECO:0000256" key="3">
    <source>
        <dbReference type="ARBA" id="ARBA00022737"/>
    </source>
</evidence>
<name>A0AAD9JV93_9ANNE</name>
<dbReference type="GO" id="GO:0005886">
    <property type="term" value="C:plasma membrane"/>
    <property type="evidence" value="ECO:0007669"/>
    <property type="project" value="TreeGrafter"/>
</dbReference>
<evidence type="ECO:0000256" key="1">
    <source>
        <dbReference type="ARBA" id="ARBA00004141"/>
    </source>
</evidence>
<comment type="subcellular location">
    <subcellularLocation>
        <location evidence="1">Membrane</location>
        <topology evidence="1">Multi-pass membrane protein</topology>
    </subcellularLocation>
</comment>
<keyword evidence="8" id="KW-1185">Reference proteome</keyword>
<dbReference type="EMBL" id="JAODUP010000153">
    <property type="protein sequence ID" value="KAK2159441.1"/>
    <property type="molecule type" value="Genomic_DNA"/>
</dbReference>
<dbReference type="InterPro" id="IPR022409">
    <property type="entry name" value="PKD/Chitinase_dom"/>
</dbReference>
<dbReference type="Gene3D" id="2.60.40.10">
    <property type="entry name" value="Immunoglobulins"/>
    <property type="match status" value="1"/>
</dbReference>
<dbReference type="AlphaFoldDB" id="A0AAD9JV93"/>